<evidence type="ECO:0000259" key="7">
    <source>
        <dbReference type="PROSITE" id="PS51457"/>
    </source>
</evidence>
<dbReference type="GeneTree" id="ENSGT00990000213024"/>
<accession>A0A9J7XV67</accession>
<keyword evidence="4" id="KW-0804">Transcription</keyword>
<dbReference type="SMART" id="SM01025">
    <property type="entry name" value="BEN"/>
    <property type="match status" value="1"/>
</dbReference>
<dbReference type="AlphaFoldDB" id="A0A9J7XV67"/>
<keyword evidence="3" id="KW-0805">Transcription regulation</keyword>
<dbReference type="InterPro" id="IPR018379">
    <property type="entry name" value="BEN_domain"/>
</dbReference>
<dbReference type="GO" id="GO:0005634">
    <property type="term" value="C:nucleus"/>
    <property type="evidence" value="ECO:0007669"/>
    <property type="project" value="UniProtKB-SubCell"/>
</dbReference>
<protein>
    <recommendedName>
        <fullName evidence="7">BEN domain-containing protein</fullName>
    </recommendedName>
</protein>
<feature type="region of interest" description="Disordered" evidence="6">
    <location>
        <begin position="195"/>
        <end position="219"/>
    </location>
</feature>
<proteinExistence type="predicted"/>
<evidence type="ECO:0000256" key="3">
    <source>
        <dbReference type="ARBA" id="ARBA00023015"/>
    </source>
</evidence>
<organism evidence="8 9">
    <name type="scientific">Cyprinus carpio carpio</name>
    <dbReference type="NCBI Taxonomy" id="630221"/>
    <lineage>
        <taxon>Eukaryota</taxon>
        <taxon>Metazoa</taxon>
        <taxon>Chordata</taxon>
        <taxon>Craniata</taxon>
        <taxon>Vertebrata</taxon>
        <taxon>Euteleostomi</taxon>
        <taxon>Actinopterygii</taxon>
        <taxon>Neopterygii</taxon>
        <taxon>Teleostei</taxon>
        <taxon>Ostariophysi</taxon>
        <taxon>Cypriniformes</taxon>
        <taxon>Cyprinidae</taxon>
        <taxon>Cyprininae</taxon>
        <taxon>Cyprinus</taxon>
    </lineage>
</organism>
<dbReference type="Ensembl" id="ENSCCRT00000176964.1">
    <property type="protein sequence ID" value="ENSCCRP00000111767.1"/>
    <property type="gene ID" value="ENSCCRG00000060796.1"/>
</dbReference>
<evidence type="ECO:0000256" key="1">
    <source>
        <dbReference type="ARBA" id="ARBA00004123"/>
    </source>
</evidence>
<keyword evidence="9" id="KW-1185">Reference proteome</keyword>
<evidence type="ECO:0000313" key="8">
    <source>
        <dbReference type="Ensembl" id="ENSCCRP00000111767.1"/>
    </source>
</evidence>
<dbReference type="GO" id="GO:0045666">
    <property type="term" value="P:positive regulation of neuron differentiation"/>
    <property type="evidence" value="ECO:0007669"/>
    <property type="project" value="InterPro"/>
</dbReference>
<evidence type="ECO:0000313" key="9">
    <source>
        <dbReference type="Proteomes" id="UP001108240"/>
    </source>
</evidence>
<evidence type="ECO:0000256" key="4">
    <source>
        <dbReference type="ARBA" id="ARBA00023163"/>
    </source>
</evidence>
<sequence>MRRAKAKHCVLARVGEDSFAVGDLKWVNLSGCGVSRDKLNPQHWKKDTVITVRWPDKKGQYQLYPAKILKMSADKHSLIKLRDQLIKGYESEEDCGRGKRKRKALCISSDDEEPAEKDIIKKKPEKRPSLLSKLLEKRKEQLIGSTAVQECTNCCALKEKIKQLEEDNRRVVLHLDTINELKSMVCALKGGLEERSAPSKHQKPAILAHPHSSQDNQVDPLEDDVTIADGVTVNKIQLMRCNHQRPSKLVCDLLGVMFTMEELSTHSLTGLKGGASESVKPCLNKKHVNAIFEYTLKKFPSANINELRVAARNKLNNASKLFKKGSYQILDEE</sequence>
<dbReference type="PROSITE" id="PS51457">
    <property type="entry name" value="BEN"/>
    <property type="match status" value="1"/>
</dbReference>
<dbReference type="Proteomes" id="UP001108240">
    <property type="component" value="Unplaced"/>
</dbReference>
<comment type="subcellular location">
    <subcellularLocation>
        <location evidence="1">Nucleus</location>
    </subcellularLocation>
</comment>
<reference evidence="8" key="1">
    <citation type="submission" date="2025-05" db="UniProtKB">
        <authorList>
            <consortium name="Ensembl"/>
        </authorList>
    </citation>
    <scope>IDENTIFICATION</scope>
</reference>
<dbReference type="Ensembl" id="ENSCCRT00000189305.1">
    <property type="protein sequence ID" value="ENSCCRP00000150394.1"/>
    <property type="gene ID" value="ENSCCRG00000060796.1"/>
</dbReference>
<keyword evidence="2" id="KW-0678">Repressor</keyword>
<dbReference type="Pfam" id="PF10523">
    <property type="entry name" value="BEN"/>
    <property type="match status" value="1"/>
</dbReference>
<name>A0A9J7XV67_CYPCA</name>
<evidence type="ECO:0000256" key="5">
    <source>
        <dbReference type="ARBA" id="ARBA00023242"/>
    </source>
</evidence>
<feature type="domain" description="BEN" evidence="7">
    <location>
        <begin position="228"/>
        <end position="322"/>
    </location>
</feature>
<evidence type="ECO:0000256" key="6">
    <source>
        <dbReference type="SAM" id="MobiDB-lite"/>
    </source>
</evidence>
<dbReference type="GO" id="GO:0003677">
    <property type="term" value="F:DNA binding"/>
    <property type="evidence" value="ECO:0007669"/>
    <property type="project" value="InterPro"/>
</dbReference>
<dbReference type="PANTHER" id="PTHR35346">
    <property type="entry name" value="BEN DOMAIN-CONTAINING PROTEIN 6"/>
    <property type="match status" value="1"/>
</dbReference>
<dbReference type="GO" id="GO:0045746">
    <property type="term" value="P:negative regulation of Notch signaling pathway"/>
    <property type="evidence" value="ECO:0007669"/>
    <property type="project" value="InterPro"/>
</dbReference>
<keyword evidence="5" id="KW-0539">Nucleus</keyword>
<dbReference type="PANTHER" id="PTHR35346:SF1">
    <property type="entry name" value="BEN DOMAIN-CONTAINING PROTEIN 6"/>
    <property type="match status" value="1"/>
</dbReference>
<dbReference type="GO" id="GO:0003714">
    <property type="term" value="F:transcription corepressor activity"/>
    <property type="evidence" value="ECO:0007669"/>
    <property type="project" value="InterPro"/>
</dbReference>
<dbReference type="Gene3D" id="1.10.10.2590">
    <property type="entry name" value="BEN domain"/>
    <property type="match status" value="1"/>
</dbReference>
<evidence type="ECO:0000256" key="2">
    <source>
        <dbReference type="ARBA" id="ARBA00022491"/>
    </source>
</evidence>
<dbReference type="OMA" id="WIVWRED"/>
<dbReference type="InterPro" id="IPR037496">
    <property type="entry name" value="BEND6-like"/>
</dbReference>